<reference evidence="1" key="1">
    <citation type="journal article" date="2021" name="Nat. Commun.">
        <title>Genetic determinants of endophytism in the Arabidopsis root mycobiome.</title>
        <authorList>
            <person name="Mesny F."/>
            <person name="Miyauchi S."/>
            <person name="Thiergart T."/>
            <person name="Pickel B."/>
            <person name="Atanasova L."/>
            <person name="Karlsson M."/>
            <person name="Huettel B."/>
            <person name="Barry K.W."/>
            <person name="Haridas S."/>
            <person name="Chen C."/>
            <person name="Bauer D."/>
            <person name="Andreopoulos W."/>
            <person name="Pangilinan J."/>
            <person name="LaButti K."/>
            <person name="Riley R."/>
            <person name="Lipzen A."/>
            <person name="Clum A."/>
            <person name="Drula E."/>
            <person name="Henrissat B."/>
            <person name="Kohler A."/>
            <person name="Grigoriev I.V."/>
            <person name="Martin F.M."/>
            <person name="Hacquard S."/>
        </authorList>
    </citation>
    <scope>NUCLEOTIDE SEQUENCE</scope>
    <source>
        <strain evidence="1">MPI-CAGE-AT-0147</strain>
    </source>
</reference>
<protein>
    <submittedName>
        <fullName evidence="1">Uncharacterized protein</fullName>
    </submittedName>
</protein>
<proteinExistence type="predicted"/>
<evidence type="ECO:0000313" key="1">
    <source>
        <dbReference type="EMBL" id="KAH7142044.1"/>
    </source>
</evidence>
<dbReference type="OrthoDB" id="10251155at2759"/>
<keyword evidence="2" id="KW-1185">Reference proteome</keyword>
<gene>
    <name evidence="1" type="ORF">EDB81DRAFT_885090</name>
</gene>
<dbReference type="Proteomes" id="UP000738349">
    <property type="component" value="Unassembled WGS sequence"/>
</dbReference>
<name>A0A9P9IZV4_9HYPO</name>
<dbReference type="Gene3D" id="1.20.140.10">
    <property type="entry name" value="Butyryl-CoA Dehydrogenase, subunit A, domain 3"/>
    <property type="match status" value="1"/>
</dbReference>
<dbReference type="Gene3D" id="2.40.110.10">
    <property type="entry name" value="Butyryl-CoA Dehydrogenase, subunit A, domain 2"/>
    <property type="match status" value="1"/>
</dbReference>
<dbReference type="InterPro" id="IPR052904">
    <property type="entry name" value="Acyl-CoA_dehydrogenase-like"/>
</dbReference>
<dbReference type="InterPro" id="IPR046373">
    <property type="entry name" value="Acyl-CoA_Oxase/DH_mid-dom_sf"/>
</dbReference>
<organism evidence="1 2">
    <name type="scientific">Dactylonectria macrodidyma</name>
    <dbReference type="NCBI Taxonomy" id="307937"/>
    <lineage>
        <taxon>Eukaryota</taxon>
        <taxon>Fungi</taxon>
        <taxon>Dikarya</taxon>
        <taxon>Ascomycota</taxon>
        <taxon>Pezizomycotina</taxon>
        <taxon>Sordariomycetes</taxon>
        <taxon>Hypocreomycetidae</taxon>
        <taxon>Hypocreales</taxon>
        <taxon>Nectriaceae</taxon>
        <taxon>Dactylonectria</taxon>
    </lineage>
</organism>
<dbReference type="EMBL" id="JAGMUV010000010">
    <property type="protein sequence ID" value="KAH7142044.1"/>
    <property type="molecule type" value="Genomic_DNA"/>
</dbReference>
<dbReference type="PANTHER" id="PTHR42707:SF2">
    <property type="entry name" value="ACD11 DEHYDROGENASE"/>
    <property type="match status" value="1"/>
</dbReference>
<dbReference type="AlphaFoldDB" id="A0A9P9IZV4"/>
<accession>A0A9P9IZV4</accession>
<comment type="caution">
    <text evidence="1">The sequence shown here is derived from an EMBL/GenBank/DDBJ whole genome shotgun (WGS) entry which is preliminary data.</text>
</comment>
<dbReference type="GO" id="GO:0003995">
    <property type="term" value="F:acyl-CoA dehydrogenase activity"/>
    <property type="evidence" value="ECO:0007669"/>
    <property type="project" value="TreeGrafter"/>
</dbReference>
<evidence type="ECO:0000313" key="2">
    <source>
        <dbReference type="Proteomes" id="UP000738349"/>
    </source>
</evidence>
<dbReference type="PANTHER" id="PTHR42707">
    <property type="entry name" value="ACYL-COA DEHYDROGENASE"/>
    <property type="match status" value="1"/>
</dbReference>
<sequence length="119" mass="13077">MGTKGLPTAELELKGARGWLVGEESKGIKNSTILNLARLHTGAGSNSYWTRGLAVSQAYIKTRKVCGIYLHENLQNNHWMAVQMVKYRMNSTDWLCTTSNGSGTFSTSYLCPSDLAGFL</sequence>